<feature type="transmembrane region" description="Helical" evidence="4">
    <location>
        <begin position="238"/>
        <end position="256"/>
    </location>
</feature>
<dbReference type="Gene3D" id="1.20.1250.20">
    <property type="entry name" value="MFS general substrate transporter like domains"/>
    <property type="match status" value="1"/>
</dbReference>
<dbReference type="PANTHER" id="PTHR43271:SF1">
    <property type="entry name" value="INNER MEMBRANE TRANSPORT PROTEIN YNFM"/>
    <property type="match status" value="1"/>
</dbReference>
<feature type="transmembrane region" description="Helical" evidence="4">
    <location>
        <begin position="268"/>
        <end position="285"/>
    </location>
</feature>
<dbReference type="EMBL" id="UINC01000845">
    <property type="protein sequence ID" value="SUZ62078.1"/>
    <property type="molecule type" value="Genomic_DNA"/>
</dbReference>
<feature type="transmembrane region" description="Helical" evidence="4">
    <location>
        <begin position="327"/>
        <end position="348"/>
    </location>
</feature>
<dbReference type="PANTHER" id="PTHR43271">
    <property type="entry name" value="BLL2771 PROTEIN"/>
    <property type="match status" value="1"/>
</dbReference>
<reference evidence="6" key="1">
    <citation type="submission" date="2018-05" db="EMBL/GenBank/DDBJ databases">
        <authorList>
            <person name="Lanie J.A."/>
            <person name="Ng W.-L."/>
            <person name="Kazmierczak K.M."/>
            <person name="Andrzejewski T.M."/>
            <person name="Davidsen T.M."/>
            <person name="Wayne K.J."/>
            <person name="Tettelin H."/>
            <person name="Glass J.I."/>
            <person name="Rusch D."/>
            <person name="Podicherti R."/>
            <person name="Tsui H.-C.T."/>
            <person name="Winkler M.E."/>
        </authorList>
    </citation>
    <scope>NUCLEOTIDE SEQUENCE</scope>
</reference>
<feature type="transmembrane region" description="Helical" evidence="4">
    <location>
        <begin position="206"/>
        <end position="226"/>
    </location>
</feature>
<organism evidence="6">
    <name type="scientific">marine metagenome</name>
    <dbReference type="NCBI Taxonomy" id="408172"/>
    <lineage>
        <taxon>unclassified sequences</taxon>
        <taxon>metagenomes</taxon>
        <taxon>ecological metagenomes</taxon>
    </lineage>
</organism>
<feature type="domain" description="Major facilitator superfamily (MFS) profile" evidence="5">
    <location>
        <begin position="5"/>
        <end position="380"/>
    </location>
</feature>
<dbReference type="GO" id="GO:0022857">
    <property type="term" value="F:transmembrane transporter activity"/>
    <property type="evidence" value="ECO:0007669"/>
    <property type="project" value="InterPro"/>
</dbReference>
<dbReference type="AlphaFoldDB" id="A0A381P780"/>
<evidence type="ECO:0000256" key="4">
    <source>
        <dbReference type="SAM" id="Phobius"/>
    </source>
</evidence>
<dbReference type="SUPFAM" id="SSF103473">
    <property type="entry name" value="MFS general substrate transporter"/>
    <property type="match status" value="1"/>
</dbReference>
<accession>A0A381P780</accession>
<proteinExistence type="predicted"/>
<evidence type="ECO:0000259" key="5">
    <source>
        <dbReference type="PROSITE" id="PS50850"/>
    </source>
</evidence>
<gene>
    <name evidence="6" type="ORF">METZ01_LOCUS14932</name>
</gene>
<feature type="transmembrane region" description="Helical" evidence="4">
    <location>
        <begin position="100"/>
        <end position="118"/>
    </location>
</feature>
<sequence>MHNRSINILLLTTVLTFSTLYVPQPILPLLAEDFSVSGSEISLLISLTLFPLGLTPIVYGYLIDNISARTILHWFIGILAVTELMLAFVMDFRIMLGLRLLQGLLLPAIFTAIVTYISNLSAAHQRQKSVSRYIAATITGGFAGRFITGLISDFSDWRTAFIVWSIGLLIAWSLLWKLQKDIPAQCNSLEISGIWQMFKRPLHFRVYLTVSIVFFGFASALNVLPFRIKDISPEATESLIASAYMGYLMGVLVSLNAQRICARLGSEINSTILGILTFGAGFLLFTSTNLIIIIFAVFIFSTGFFLMHSTLSAYINHHTQSKRGVANGLYIAFYYTGGSLGSYFPLIIYHNWGWYPYLMLVIISTMLGLGIVLGLNEAERKLK</sequence>
<protein>
    <recommendedName>
        <fullName evidence="5">Major facilitator superfamily (MFS) profile domain-containing protein</fullName>
    </recommendedName>
</protein>
<feature type="transmembrane region" description="Helical" evidence="4">
    <location>
        <begin position="41"/>
        <end position="62"/>
    </location>
</feature>
<evidence type="ECO:0000313" key="6">
    <source>
        <dbReference type="EMBL" id="SUZ62078.1"/>
    </source>
</evidence>
<dbReference type="Pfam" id="PF07690">
    <property type="entry name" value="MFS_1"/>
    <property type="match status" value="1"/>
</dbReference>
<feature type="transmembrane region" description="Helical" evidence="4">
    <location>
        <begin position="74"/>
        <end position="94"/>
    </location>
</feature>
<feature type="transmembrane region" description="Helical" evidence="4">
    <location>
        <begin position="157"/>
        <end position="175"/>
    </location>
</feature>
<dbReference type="InterPro" id="IPR011701">
    <property type="entry name" value="MFS"/>
</dbReference>
<dbReference type="PROSITE" id="PS50850">
    <property type="entry name" value="MFS"/>
    <property type="match status" value="1"/>
</dbReference>
<keyword evidence="4" id="KW-1133">Transmembrane helix</keyword>
<dbReference type="GO" id="GO:0005886">
    <property type="term" value="C:plasma membrane"/>
    <property type="evidence" value="ECO:0007669"/>
    <property type="project" value="UniProtKB-SubCell"/>
</dbReference>
<keyword evidence="4" id="KW-0472">Membrane</keyword>
<evidence type="ECO:0000256" key="1">
    <source>
        <dbReference type="ARBA" id="ARBA00004651"/>
    </source>
</evidence>
<evidence type="ECO:0000256" key="3">
    <source>
        <dbReference type="ARBA" id="ARBA00022475"/>
    </source>
</evidence>
<dbReference type="InterPro" id="IPR020846">
    <property type="entry name" value="MFS_dom"/>
</dbReference>
<dbReference type="CDD" id="cd17324">
    <property type="entry name" value="MFS_NepI_like"/>
    <property type="match status" value="1"/>
</dbReference>
<keyword evidence="4" id="KW-0812">Transmembrane</keyword>
<dbReference type="InterPro" id="IPR036259">
    <property type="entry name" value="MFS_trans_sf"/>
</dbReference>
<comment type="subcellular location">
    <subcellularLocation>
        <location evidence="1">Cell membrane</location>
        <topology evidence="1">Multi-pass membrane protein</topology>
    </subcellularLocation>
</comment>
<feature type="transmembrane region" description="Helical" evidence="4">
    <location>
        <begin position="354"/>
        <end position="375"/>
    </location>
</feature>
<evidence type="ECO:0000256" key="2">
    <source>
        <dbReference type="ARBA" id="ARBA00022448"/>
    </source>
</evidence>
<feature type="transmembrane region" description="Helical" evidence="4">
    <location>
        <begin position="291"/>
        <end position="315"/>
    </location>
</feature>
<feature type="transmembrane region" description="Helical" evidence="4">
    <location>
        <begin position="130"/>
        <end position="151"/>
    </location>
</feature>
<keyword evidence="2" id="KW-0813">Transport</keyword>
<name>A0A381P780_9ZZZZ</name>
<keyword evidence="3" id="KW-1003">Cell membrane</keyword>